<dbReference type="eggNOG" id="COG1403">
    <property type="taxonomic scope" value="Bacteria"/>
</dbReference>
<dbReference type="NCBIfam" id="TIGR04416">
    <property type="entry name" value="group_II_RT_mat"/>
    <property type="match status" value="1"/>
</dbReference>
<dbReference type="GO" id="GO:0004519">
    <property type="term" value="F:endonuclease activity"/>
    <property type="evidence" value="ECO:0007669"/>
    <property type="project" value="InterPro"/>
</dbReference>
<dbReference type="SMART" id="SM00507">
    <property type="entry name" value="HNHc"/>
    <property type="match status" value="1"/>
</dbReference>
<gene>
    <name evidence="2" type="ordered locus">Cyan7822_2475</name>
</gene>
<dbReference type="InterPro" id="IPR025960">
    <property type="entry name" value="RVT_N"/>
</dbReference>
<dbReference type="STRING" id="497965.Cyan7822_2475"/>
<dbReference type="Pfam" id="PF08388">
    <property type="entry name" value="GIIM"/>
    <property type="match status" value="1"/>
</dbReference>
<keyword evidence="3" id="KW-1185">Reference proteome</keyword>
<accession>E0UGW6</accession>
<dbReference type="PROSITE" id="PS50878">
    <property type="entry name" value="RT_POL"/>
    <property type="match status" value="1"/>
</dbReference>
<dbReference type="InterPro" id="IPR013597">
    <property type="entry name" value="Mat_intron_G2"/>
</dbReference>
<dbReference type="InterPro" id="IPR030931">
    <property type="entry name" value="Group_II_RT_mat"/>
</dbReference>
<dbReference type="Pfam" id="PF13655">
    <property type="entry name" value="RVT_N"/>
    <property type="match status" value="1"/>
</dbReference>
<dbReference type="HOGENOM" id="CLU_013584_15_4_3"/>
<proteinExistence type="predicted"/>
<protein>
    <submittedName>
        <fullName evidence="2">RNA-directed DNA polymerase</fullName>
        <ecNumber evidence="2">2.7.7.49</ecNumber>
    </submittedName>
</protein>
<dbReference type="RefSeq" id="WP_013322552.1">
    <property type="nucleotide sequence ID" value="NC_014501.1"/>
</dbReference>
<dbReference type="InterPro" id="IPR051083">
    <property type="entry name" value="GrpII_Intron_Splice-Mob/Def"/>
</dbReference>
<name>E0UGW6_GLOV7</name>
<dbReference type="GO" id="GO:0003964">
    <property type="term" value="F:RNA-directed DNA polymerase activity"/>
    <property type="evidence" value="ECO:0007669"/>
    <property type="project" value="UniProtKB-KW"/>
</dbReference>
<dbReference type="KEGG" id="cyj:Cyan7822_2475"/>
<sequence>MPKTDSQQNTVGCGQPRPKLQWNQIPWKQVERRVYKLQKRIFQAASRGDVRTVRRLQKTLLRSWSAKTLAVRKVTQDNQGKKTAGIDGIKSLSPSKRLELVKKLRLTNKAKATRRVWIPKAKRNEKRPLGIPCMSDRALQALVKIALEPEWEAYFETNSYGFRPGRGCHDAIEAIYLHLRGKAKYVLDADITKCFDKINHEKLLQKLNTFPTMRRQIRAWLKAGVMDEGKLFPTEEGTPQGGVVSPLLANIALHGMEEIIKSFAENPKELKREFSVNNKRDRRKSIALIRYADDFVLIHESLAVVEKGKEIIETWLSELGLTLKPEKTRITHTLEKYQGNVGFNFLGFNIRHHKCGQHRDMKSTNGKHLGYTLTIKPQKEKVLEHYKKLRDIIDTYKAAPQTSLIAKLNPVIRGWSNYYSTVVSSEEKSFLDYLLFKKLSSWAKSRHPKQGVKEIMEKYWHNKKVGKWNFCTLKNGKPEFQLLKHSEIHHKKHKKVEGNASPYNGKLIYWSIRKGENPLMPKRITKLLKEQKGKCNHCGLFFSEGDKLEVDHIIPKSSGGRDEYENLQLLHRHCHDEKSVLEGSIGIKSGCNSAKPKPQSTLAENY</sequence>
<dbReference type="InterPro" id="IPR002711">
    <property type="entry name" value="HNH"/>
</dbReference>
<keyword evidence="2" id="KW-0548">Nucleotidyltransferase</keyword>
<dbReference type="Pfam" id="PF00078">
    <property type="entry name" value="RVT_1"/>
    <property type="match status" value="1"/>
</dbReference>
<dbReference type="CDD" id="cd01651">
    <property type="entry name" value="RT_G2_intron"/>
    <property type="match status" value="1"/>
</dbReference>
<dbReference type="Gene3D" id="1.10.30.50">
    <property type="match status" value="1"/>
</dbReference>
<dbReference type="Proteomes" id="UP000008206">
    <property type="component" value="Chromosome"/>
</dbReference>
<dbReference type="eggNOG" id="COG3344">
    <property type="taxonomic scope" value="Bacteria"/>
</dbReference>
<dbReference type="AlphaFoldDB" id="E0UGW6"/>
<dbReference type="EC" id="2.7.7.49" evidence="2"/>
<dbReference type="InterPro" id="IPR003615">
    <property type="entry name" value="HNH_nuc"/>
</dbReference>
<dbReference type="EMBL" id="CP002198">
    <property type="protein sequence ID" value="ADN14447.1"/>
    <property type="molecule type" value="Genomic_DNA"/>
</dbReference>
<dbReference type="PANTHER" id="PTHR34047:SF10">
    <property type="entry name" value="GROUP II INTRON-ASSOCIATED OPEN READING FRAME"/>
    <property type="match status" value="1"/>
</dbReference>
<evidence type="ECO:0000313" key="3">
    <source>
        <dbReference type="Proteomes" id="UP000008206"/>
    </source>
</evidence>
<evidence type="ECO:0000259" key="1">
    <source>
        <dbReference type="PROSITE" id="PS50878"/>
    </source>
</evidence>
<dbReference type="InterPro" id="IPR043502">
    <property type="entry name" value="DNA/RNA_pol_sf"/>
</dbReference>
<keyword evidence="2" id="KW-0808">Transferase</keyword>
<dbReference type="GO" id="GO:0003676">
    <property type="term" value="F:nucleic acid binding"/>
    <property type="evidence" value="ECO:0007669"/>
    <property type="project" value="InterPro"/>
</dbReference>
<keyword evidence="2" id="KW-0695">RNA-directed DNA polymerase</keyword>
<evidence type="ECO:0000313" key="2">
    <source>
        <dbReference type="EMBL" id="ADN14447.1"/>
    </source>
</evidence>
<organism evidence="2 3">
    <name type="scientific">Gloeothece verrucosa (strain PCC 7822)</name>
    <name type="common">Cyanothece sp. (strain PCC 7822)</name>
    <dbReference type="NCBI Taxonomy" id="497965"/>
    <lineage>
        <taxon>Bacteria</taxon>
        <taxon>Bacillati</taxon>
        <taxon>Cyanobacteriota</taxon>
        <taxon>Cyanophyceae</taxon>
        <taxon>Oscillatoriophycideae</taxon>
        <taxon>Chroococcales</taxon>
        <taxon>Aphanothecaceae</taxon>
        <taxon>Gloeothece</taxon>
        <taxon>Gloeothece verrucosa</taxon>
    </lineage>
</organism>
<dbReference type="PANTHER" id="PTHR34047">
    <property type="entry name" value="NUCLEAR INTRON MATURASE 1, MITOCHONDRIAL-RELATED"/>
    <property type="match status" value="1"/>
</dbReference>
<dbReference type="SUPFAM" id="SSF56672">
    <property type="entry name" value="DNA/RNA polymerases"/>
    <property type="match status" value="1"/>
</dbReference>
<reference evidence="3" key="1">
    <citation type="journal article" date="2011" name="MBio">
        <title>Novel metabolic attributes of the genus Cyanothece, comprising a group of unicellular nitrogen-fixing Cyanobacteria.</title>
        <authorList>
            <person name="Bandyopadhyay A."/>
            <person name="Elvitigala T."/>
            <person name="Welsh E."/>
            <person name="Stockel J."/>
            <person name="Liberton M."/>
            <person name="Min H."/>
            <person name="Sherman L.A."/>
            <person name="Pakrasi H.B."/>
        </authorList>
    </citation>
    <scope>NUCLEOTIDE SEQUENCE [LARGE SCALE GENOMIC DNA]</scope>
    <source>
        <strain evidence="3">PCC 7822</strain>
    </source>
</reference>
<dbReference type="GO" id="GO:0008270">
    <property type="term" value="F:zinc ion binding"/>
    <property type="evidence" value="ECO:0007669"/>
    <property type="project" value="InterPro"/>
</dbReference>
<dbReference type="Pfam" id="PF01844">
    <property type="entry name" value="HNH"/>
    <property type="match status" value="1"/>
</dbReference>
<dbReference type="OrthoDB" id="416072at2"/>
<feature type="domain" description="Reverse transcriptase" evidence="1">
    <location>
        <begin position="99"/>
        <end position="350"/>
    </location>
</feature>
<dbReference type="InterPro" id="IPR000477">
    <property type="entry name" value="RT_dom"/>
</dbReference>
<dbReference type="CDD" id="cd00085">
    <property type="entry name" value="HNHc"/>
    <property type="match status" value="1"/>
</dbReference>